<dbReference type="Proteomes" id="UP000481153">
    <property type="component" value="Unassembled WGS sequence"/>
</dbReference>
<sequence length="222" mass="25578">MDMLPADVIIKIVFYLPDLKDVLAFLDTLRPHTALETLGDLYQLSLTHNHASLGPTLTLNCSMVDTISIALCESIAKLYSHVLVVDSWFSVAWLKKHLNSMAMIEWEAMELPVTIDNVDDWADLRITQLSLSIKNDTPPTWKKALPRFTHLKSLFIEGPSEDLADVYEFVAKSAQITEFQIKPTDRRVDNAELIHLIEWLRRQPVRVFDGWYMNWREILIVT</sequence>
<reference evidence="1 3" key="1">
    <citation type="submission" date="2019-07" db="EMBL/GenBank/DDBJ databases">
        <title>Genomics analysis of Aphanomyces spp. identifies a new class of oomycete effector associated with host adaptation.</title>
        <authorList>
            <person name="Gaulin E."/>
        </authorList>
    </citation>
    <scope>NUCLEOTIDE SEQUENCE [LARGE SCALE GENOMIC DNA]</scope>
    <source>
        <strain evidence="1 3">ATCC 201684</strain>
    </source>
</reference>
<keyword evidence="3" id="KW-1185">Reference proteome</keyword>
<evidence type="ECO:0000313" key="2">
    <source>
        <dbReference type="EMBL" id="KAF0731361.1"/>
    </source>
</evidence>
<organism evidence="1 3">
    <name type="scientific">Aphanomyces euteiches</name>
    <dbReference type="NCBI Taxonomy" id="100861"/>
    <lineage>
        <taxon>Eukaryota</taxon>
        <taxon>Sar</taxon>
        <taxon>Stramenopiles</taxon>
        <taxon>Oomycota</taxon>
        <taxon>Saprolegniomycetes</taxon>
        <taxon>Saprolegniales</taxon>
        <taxon>Verrucalvaceae</taxon>
        <taxon>Aphanomyces</taxon>
    </lineage>
</organism>
<protein>
    <recommendedName>
        <fullName evidence="4">F-box domain-containing protein</fullName>
    </recommendedName>
</protein>
<evidence type="ECO:0000313" key="1">
    <source>
        <dbReference type="EMBL" id="KAF0721344.1"/>
    </source>
</evidence>
<name>A0A6G0W3V7_9STRA</name>
<evidence type="ECO:0000313" key="3">
    <source>
        <dbReference type="Proteomes" id="UP000481153"/>
    </source>
</evidence>
<dbReference type="AlphaFoldDB" id="A0A6G0W3V7"/>
<proteinExistence type="predicted"/>
<gene>
    <name evidence="2" type="ORF">Ae201684_011424</name>
    <name evidence="1" type="ORF">Ae201684_019174</name>
</gene>
<comment type="caution">
    <text evidence="1">The sequence shown here is derived from an EMBL/GenBank/DDBJ whole genome shotgun (WGS) entry which is preliminary data.</text>
</comment>
<dbReference type="EMBL" id="VJMJ01000144">
    <property type="protein sequence ID" value="KAF0731361.1"/>
    <property type="molecule type" value="Genomic_DNA"/>
</dbReference>
<evidence type="ECO:0008006" key="4">
    <source>
        <dbReference type="Google" id="ProtNLM"/>
    </source>
</evidence>
<accession>A0A6G0W3V7</accession>
<dbReference type="VEuPathDB" id="FungiDB:AeMF1_008919"/>
<dbReference type="EMBL" id="VJMJ01000445">
    <property type="protein sequence ID" value="KAF0721344.1"/>
    <property type="molecule type" value="Genomic_DNA"/>
</dbReference>